<name>A0A1E3AF88_9FIRM</name>
<evidence type="ECO:0000313" key="2">
    <source>
        <dbReference type="EMBL" id="ODM07415.1"/>
    </source>
</evidence>
<evidence type="ECO:0000256" key="1">
    <source>
        <dbReference type="SAM" id="Phobius"/>
    </source>
</evidence>
<proteinExistence type="predicted"/>
<dbReference type="AlphaFoldDB" id="A0A1E3AF88"/>
<comment type="caution">
    <text evidence="2">The sequence shown here is derived from an EMBL/GenBank/DDBJ whole genome shotgun (WGS) entry which is preliminary data.</text>
</comment>
<reference evidence="2 3" key="1">
    <citation type="submission" date="2016-07" db="EMBL/GenBank/DDBJ databases">
        <title>Characterization of isolates of Eisenbergiella tayi derived from blood cultures, using whole genome sequencing.</title>
        <authorList>
            <person name="Burdz T."/>
            <person name="Wiebe D."/>
            <person name="Huynh C."/>
            <person name="Bernard K."/>
        </authorList>
    </citation>
    <scope>NUCLEOTIDE SEQUENCE [LARGE SCALE GENOMIC DNA]</scope>
    <source>
        <strain evidence="2 3">NML 110608</strain>
    </source>
</reference>
<evidence type="ECO:0000313" key="3">
    <source>
        <dbReference type="Proteomes" id="UP000094067"/>
    </source>
</evidence>
<dbReference type="EMBL" id="MCGH01000002">
    <property type="protein sequence ID" value="ODM07415.1"/>
    <property type="molecule type" value="Genomic_DNA"/>
</dbReference>
<keyword evidence="1" id="KW-1133">Transmembrane helix</keyword>
<protein>
    <submittedName>
        <fullName evidence="2">Uncharacterized protein</fullName>
    </submittedName>
</protein>
<keyword evidence="1" id="KW-0812">Transmembrane</keyword>
<keyword evidence="1" id="KW-0472">Membrane</keyword>
<sequence length="174" mass="19545">MFTSSQKNTAFRSINAYENRYEMQICILRPEKARFSHPVIARNRCREHAQHVPLMKGRSSGSGIIIVSRLPGFPVAYLIRLLRYSGGTARALHPFPYYPARLGRQAPLHIILLSFSYYITEIRRKQSFLLPFAFSLAAAVTVSSPGADTSNGKNYFLSANTSSSQSRIVFIANI</sequence>
<gene>
    <name evidence="2" type="ORF">BEI61_03305</name>
</gene>
<organism evidence="2 3">
    <name type="scientific">Eisenbergiella tayi</name>
    <dbReference type="NCBI Taxonomy" id="1432052"/>
    <lineage>
        <taxon>Bacteria</taxon>
        <taxon>Bacillati</taxon>
        <taxon>Bacillota</taxon>
        <taxon>Clostridia</taxon>
        <taxon>Lachnospirales</taxon>
        <taxon>Lachnospiraceae</taxon>
        <taxon>Eisenbergiella</taxon>
    </lineage>
</organism>
<accession>A0A1E3AF88</accession>
<dbReference type="Proteomes" id="UP000094067">
    <property type="component" value="Unassembled WGS sequence"/>
</dbReference>
<feature type="transmembrane region" description="Helical" evidence="1">
    <location>
        <begin position="127"/>
        <end position="147"/>
    </location>
</feature>